<dbReference type="Gene3D" id="2.60.120.10">
    <property type="entry name" value="Jelly Rolls"/>
    <property type="match status" value="1"/>
</dbReference>
<dbReference type="InterPro" id="IPR018060">
    <property type="entry name" value="HTH_AraC"/>
</dbReference>
<sequence length="258" mass="29310">MTKSTHSADYQQLKQDYALMTKKFPNNSQVAEHHHRKHQLLFATQGLMQLKIASDIWLIPNNKAILIPAKTRHSIMMLSKVTMQTLYIEPSAYQKEIKLKVIAVSRLMRELIIALAQEPLCYSTGSRAAQIANLIALELTAAKNEPILISQPKDSRLIKICNYLLTHPADNKTLNEWGNTCGASERTLSRLFAAELGENFRQWRQKVRLMHAIKLLNDNKSIKHIARDCGYSSLSAFNTAFISQFSCSPSIYIKRLIS</sequence>
<evidence type="ECO:0000256" key="1">
    <source>
        <dbReference type="ARBA" id="ARBA00023015"/>
    </source>
</evidence>
<dbReference type="Proteomes" id="UP001157186">
    <property type="component" value="Unassembled WGS sequence"/>
</dbReference>
<accession>A0ABQ6GS86</accession>
<dbReference type="InterPro" id="IPR009057">
    <property type="entry name" value="Homeodomain-like_sf"/>
</dbReference>
<dbReference type="Pfam" id="PF12833">
    <property type="entry name" value="HTH_18"/>
    <property type="match status" value="1"/>
</dbReference>
<dbReference type="InterPro" id="IPR014710">
    <property type="entry name" value="RmlC-like_jellyroll"/>
</dbReference>
<dbReference type="SUPFAM" id="SSF51182">
    <property type="entry name" value="RmlC-like cupins"/>
    <property type="match status" value="1"/>
</dbReference>
<reference evidence="5 6" key="1">
    <citation type="submission" date="2023-03" db="EMBL/GenBank/DDBJ databases">
        <title>Draft genome sequence of Thalassotalea insulae KCTC 62186T.</title>
        <authorList>
            <person name="Sawabe T."/>
        </authorList>
    </citation>
    <scope>NUCLEOTIDE SEQUENCE [LARGE SCALE GENOMIC DNA]</scope>
    <source>
        <strain evidence="5 6">KCTC 62186</strain>
    </source>
</reference>
<dbReference type="SMART" id="SM00342">
    <property type="entry name" value="HTH_ARAC"/>
    <property type="match status" value="1"/>
</dbReference>
<evidence type="ECO:0000256" key="2">
    <source>
        <dbReference type="ARBA" id="ARBA00023125"/>
    </source>
</evidence>
<dbReference type="Gene3D" id="1.10.10.60">
    <property type="entry name" value="Homeodomain-like"/>
    <property type="match status" value="1"/>
</dbReference>
<keyword evidence="1" id="KW-0805">Transcription regulation</keyword>
<feature type="domain" description="HTH araC/xylS-type" evidence="4">
    <location>
        <begin position="158"/>
        <end position="255"/>
    </location>
</feature>
<dbReference type="PANTHER" id="PTHR11019:SF199">
    <property type="entry name" value="HTH-TYPE TRANSCRIPTIONAL REGULATOR NIMR"/>
    <property type="match status" value="1"/>
</dbReference>
<dbReference type="InterPro" id="IPR011051">
    <property type="entry name" value="RmlC_Cupin_sf"/>
</dbReference>
<protein>
    <submittedName>
        <fullName evidence="5">Transcriptional regulator</fullName>
    </submittedName>
</protein>
<dbReference type="CDD" id="cd06124">
    <property type="entry name" value="cupin_NimR-like_N"/>
    <property type="match status" value="1"/>
</dbReference>
<name>A0ABQ6GS86_9GAMM</name>
<dbReference type="RefSeq" id="WP_284244149.1">
    <property type="nucleotide sequence ID" value="NZ_BSST01000001.1"/>
</dbReference>
<evidence type="ECO:0000259" key="4">
    <source>
        <dbReference type="PROSITE" id="PS01124"/>
    </source>
</evidence>
<dbReference type="PANTHER" id="PTHR11019">
    <property type="entry name" value="HTH-TYPE TRANSCRIPTIONAL REGULATOR NIMR"/>
    <property type="match status" value="1"/>
</dbReference>
<gene>
    <name evidence="5" type="ORF">tinsulaeT_16020</name>
</gene>
<evidence type="ECO:0000313" key="5">
    <source>
        <dbReference type="EMBL" id="GLX78262.1"/>
    </source>
</evidence>
<dbReference type="PROSITE" id="PS01124">
    <property type="entry name" value="HTH_ARAC_FAMILY_2"/>
    <property type="match status" value="1"/>
</dbReference>
<evidence type="ECO:0000313" key="6">
    <source>
        <dbReference type="Proteomes" id="UP001157186"/>
    </source>
</evidence>
<proteinExistence type="predicted"/>
<dbReference type="SUPFAM" id="SSF46689">
    <property type="entry name" value="Homeodomain-like"/>
    <property type="match status" value="1"/>
</dbReference>
<comment type="caution">
    <text evidence="5">The sequence shown here is derived from an EMBL/GenBank/DDBJ whole genome shotgun (WGS) entry which is preliminary data.</text>
</comment>
<dbReference type="Pfam" id="PF02311">
    <property type="entry name" value="AraC_binding"/>
    <property type="match status" value="1"/>
</dbReference>
<keyword evidence="3" id="KW-0804">Transcription</keyword>
<keyword evidence="2" id="KW-0238">DNA-binding</keyword>
<dbReference type="InterPro" id="IPR003313">
    <property type="entry name" value="AraC-bd"/>
</dbReference>
<organism evidence="5 6">
    <name type="scientific">Thalassotalea insulae</name>
    <dbReference type="NCBI Taxonomy" id="2056778"/>
    <lineage>
        <taxon>Bacteria</taxon>
        <taxon>Pseudomonadati</taxon>
        <taxon>Pseudomonadota</taxon>
        <taxon>Gammaproteobacteria</taxon>
        <taxon>Alteromonadales</taxon>
        <taxon>Colwelliaceae</taxon>
        <taxon>Thalassotalea</taxon>
    </lineage>
</organism>
<evidence type="ECO:0000256" key="3">
    <source>
        <dbReference type="ARBA" id="ARBA00023163"/>
    </source>
</evidence>
<keyword evidence="6" id="KW-1185">Reference proteome</keyword>
<dbReference type="EMBL" id="BSST01000001">
    <property type="protein sequence ID" value="GLX78262.1"/>
    <property type="molecule type" value="Genomic_DNA"/>
</dbReference>